<dbReference type="PANTHER" id="PTHR36172:SF1">
    <property type="entry name" value="RESOLVASE-RELATED"/>
    <property type="match status" value="1"/>
</dbReference>
<dbReference type="CDD" id="cd03769">
    <property type="entry name" value="SR_IS607_transposase_like"/>
    <property type="match status" value="1"/>
</dbReference>
<dbReference type="InterPro" id="IPR006118">
    <property type="entry name" value="Recombinase_CS"/>
</dbReference>
<name>A0A6A8H410_9LACO</name>
<dbReference type="InterPro" id="IPR041718">
    <property type="entry name" value="IS607_transposase-like"/>
</dbReference>
<dbReference type="EMBL" id="WKOD01000007">
    <property type="protein sequence ID" value="MSA68247.1"/>
    <property type="molecule type" value="Genomic_DNA"/>
</dbReference>
<dbReference type="Pfam" id="PF00239">
    <property type="entry name" value="Resolvase"/>
    <property type="match status" value="1"/>
</dbReference>
<dbReference type="PROSITE" id="PS50937">
    <property type="entry name" value="HTH_MERR_2"/>
    <property type="match status" value="1"/>
</dbReference>
<dbReference type="InterPro" id="IPR036162">
    <property type="entry name" value="Resolvase-like_N_sf"/>
</dbReference>
<dbReference type="AlphaFoldDB" id="A0A6A8H410"/>
<evidence type="ECO:0000256" key="1">
    <source>
        <dbReference type="PIRSR" id="PIRSR606118-50"/>
    </source>
</evidence>
<dbReference type="PROSITE" id="PS51736">
    <property type="entry name" value="RECOMBINASES_3"/>
    <property type="match status" value="1"/>
</dbReference>
<dbReference type="CDD" id="cd04762">
    <property type="entry name" value="HTH_MerR-trunc"/>
    <property type="match status" value="1"/>
</dbReference>
<dbReference type="Gene3D" id="1.10.1660.10">
    <property type="match status" value="1"/>
</dbReference>
<proteinExistence type="predicted"/>
<dbReference type="Gene3D" id="1.10.287.2170">
    <property type="match status" value="1"/>
</dbReference>
<dbReference type="PROSITE" id="PS00397">
    <property type="entry name" value="RECOMBINASES_1"/>
    <property type="match status" value="1"/>
</dbReference>
<dbReference type="GO" id="GO:0006355">
    <property type="term" value="P:regulation of DNA-templated transcription"/>
    <property type="evidence" value="ECO:0007669"/>
    <property type="project" value="InterPro"/>
</dbReference>
<dbReference type="Pfam" id="PF00376">
    <property type="entry name" value="MerR"/>
    <property type="match status" value="1"/>
</dbReference>
<dbReference type="InterPro" id="IPR006119">
    <property type="entry name" value="Resolv_N"/>
</dbReference>
<dbReference type="InterPro" id="IPR000551">
    <property type="entry name" value="MerR-type_HTH_dom"/>
</dbReference>
<dbReference type="NCBIfam" id="NF033518">
    <property type="entry name" value="transpos_IS607"/>
    <property type="match status" value="1"/>
</dbReference>
<dbReference type="GO" id="GO:0000150">
    <property type="term" value="F:DNA strand exchange activity"/>
    <property type="evidence" value="ECO:0007669"/>
    <property type="project" value="InterPro"/>
</dbReference>
<dbReference type="GO" id="GO:0003677">
    <property type="term" value="F:DNA binding"/>
    <property type="evidence" value="ECO:0007669"/>
    <property type="project" value="InterPro"/>
</dbReference>
<dbReference type="InterPro" id="IPR048046">
    <property type="entry name" value="Transpos_IS607"/>
</dbReference>
<reference evidence="2" key="1">
    <citation type="journal article" date="2019" name="Nat. Med.">
        <title>A library of human gut bacterial isolates paired with longitudinal multiomics data enables mechanistic microbiome research.</title>
        <authorList>
            <person name="Poyet M."/>
            <person name="Groussin M."/>
            <person name="Gibbons S.M."/>
            <person name="Avila-Pacheco J."/>
            <person name="Jiang X."/>
            <person name="Kearney S.M."/>
            <person name="Perrotta A.R."/>
            <person name="Berdy B."/>
            <person name="Zhao S."/>
            <person name="Lieberman T.D."/>
            <person name="Swanson P.K."/>
            <person name="Smith M."/>
            <person name="Roesemann S."/>
            <person name="Alexander J.E."/>
            <person name="Rich S.A."/>
            <person name="Livny J."/>
            <person name="Vlamakis H."/>
            <person name="Clish C."/>
            <person name="Bullock K."/>
            <person name="Deik A."/>
            <person name="Scott J."/>
            <person name="Pierce K.A."/>
            <person name="Xavier R.J."/>
            <person name="Alm E.J."/>
        </authorList>
    </citation>
    <scope>NUCLEOTIDE SEQUENCE</scope>
    <source>
        <strain evidence="2">BIOML-A18</strain>
    </source>
</reference>
<dbReference type="SUPFAM" id="SSF53041">
    <property type="entry name" value="Resolvase-like"/>
    <property type="match status" value="1"/>
</dbReference>
<organism evidence="2">
    <name type="scientific">Ligilactobacillus ruminis</name>
    <dbReference type="NCBI Taxonomy" id="1623"/>
    <lineage>
        <taxon>Bacteria</taxon>
        <taxon>Bacillati</taxon>
        <taxon>Bacillota</taxon>
        <taxon>Bacilli</taxon>
        <taxon>Lactobacillales</taxon>
        <taxon>Lactobacillaceae</taxon>
        <taxon>Ligilactobacillus</taxon>
    </lineage>
</organism>
<gene>
    <name evidence="2" type="ORF">GKC89_03840</name>
</gene>
<dbReference type="SMART" id="SM00857">
    <property type="entry name" value="Resolvase"/>
    <property type="match status" value="1"/>
</dbReference>
<accession>A0A6A8H410</accession>
<dbReference type="InterPro" id="IPR009061">
    <property type="entry name" value="DNA-bd_dom_put_sf"/>
</dbReference>
<comment type="caution">
    <text evidence="2">The sequence shown here is derived from an EMBL/GenBank/DDBJ whole genome shotgun (WGS) entry which is preliminary data.</text>
</comment>
<dbReference type="PANTHER" id="PTHR36172">
    <property type="match status" value="1"/>
</dbReference>
<dbReference type="FunFam" id="3.40.50.1390:FF:000002">
    <property type="entry name" value="ORF1 in transposon ISC1904"/>
    <property type="match status" value="1"/>
</dbReference>
<sequence>MAILKPKEMAERLNVTVKTLQIWDKKGTLKAYRTPTNRRYYTEEQYLKYIGQSDKDNRKIAAYARVSTNGQKGDLKNQIDFIREYVNAKGIILDEVVTDIGSGLDYKRPKWNELLDEVMNNQIETIYITYKDRFVRLGYDWFETLCRKHNTEIVVLNNVETSPDQEMVGDIASIVDIFSCRLPGLRKYKSKIANDKSLTDGENNEKDSEEP</sequence>
<protein>
    <submittedName>
        <fullName evidence="2">IS607 family transposase</fullName>
    </submittedName>
</protein>
<feature type="active site" description="O-(5'-phospho-DNA)-serine intermediate" evidence="1">
    <location>
        <position position="67"/>
    </location>
</feature>
<dbReference type="SUPFAM" id="SSF46955">
    <property type="entry name" value="Putative DNA-binding domain"/>
    <property type="match status" value="1"/>
</dbReference>
<dbReference type="InterPro" id="IPR051491">
    <property type="entry name" value="Recombinase/Transposase-rel"/>
</dbReference>
<dbReference type="Gene3D" id="3.40.50.1390">
    <property type="entry name" value="Resolvase, N-terminal catalytic domain"/>
    <property type="match status" value="1"/>
</dbReference>
<evidence type="ECO:0000313" key="2">
    <source>
        <dbReference type="EMBL" id="MSA68247.1"/>
    </source>
</evidence>
<dbReference type="RefSeq" id="WP_154236567.1">
    <property type="nucleotide sequence ID" value="NZ_JAQEZR010000010.1"/>
</dbReference>